<reference evidence="2 3" key="1">
    <citation type="submission" date="2023-08" db="EMBL/GenBank/DDBJ databases">
        <title>Mesonia sp. MT50, isolated from deep-sea sediment of the Mariana Trench.</title>
        <authorList>
            <person name="Fu H."/>
        </authorList>
    </citation>
    <scope>NUCLEOTIDE SEQUENCE [LARGE SCALE GENOMIC DNA]</scope>
    <source>
        <strain evidence="2 3">MT50</strain>
    </source>
</reference>
<comment type="caution">
    <text evidence="2">The sequence shown here is derived from an EMBL/GenBank/DDBJ whole genome shotgun (WGS) entry which is preliminary data.</text>
</comment>
<keyword evidence="1" id="KW-0732">Signal</keyword>
<proteinExistence type="predicted"/>
<dbReference type="InterPro" id="IPR008969">
    <property type="entry name" value="CarboxyPept-like_regulatory"/>
</dbReference>
<evidence type="ECO:0000313" key="2">
    <source>
        <dbReference type="EMBL" id="MDQ7917787.1"/>
    </source>
</evidence>
<organism evidence="2 3">
    <name type="scientific">Mesonia profundi</name>
    <dbReference type="NCBI Taxonomy" id="3070998"/>
    <lineage>
        <taxon>Bacteria</taxon>
        <taxon>Pseudomonadati</taxon>
        <taxon>Bacteroidota</taxon>
        <taxon>Flavobacteriia</taxon>
        <taxon>Flavobacteriales</taxon>
        <taxon>Flavobacteriaceae</taxon>
        <taxon>Mesonia</taxon>
    </lineage>
</organism>
<feature type="chain" id="PRO_5045606522" evidence="1">
    <location>
        <begin position="22"/>
        <end position="257"/>
    </location>
</feature>
<protein>
    <submittedName>
        <fullName evidence="2">Carboxypeptidase-like regulatory domain-containing protein</fullName>
    </submittedName>
</protein>
<dbReference type="Pfam" id="PF13715">
    <property type="entry name" value="CarbopepD_reg_2"/>
    <property type="match status" value="1"/>
</dbReference>
<dbReference type="Proteomes" id="UP001230915">
    <property type="component" value="Unassembled WGS sequence"/>
</dbReference>
<name>A0ABU1A285_9FLAO</name>
<feature type="signal peptide" evidence="1">
    <location>
        <begin position="1"/>
        <end position="21"/>
    </location>
</feature>
<keyword evidence="3" id="KW-1185">Reference proteome</keyword>
<dbReference type="EMBL" id="JAVHUL010000023">
    <property type="protein sequence ID" value="MDQ7917787.1"/>
    <property type="molecule type" value="Genomic_DNA"/>
</dbReference>
<sequence length="257" mass="29141">MSKFPILFSIMFMVLSFSAKAQEVEIEVIKGKVLNAANDLPLEDVNIVNLNQVKGTVSGKEGSFELKAKVNDTLYFSYLGYKSIQVRVTNDWTKYGDVKVKMTEIGIALEEVTVSPLKLTGYLEIDAKNIPIYDNSRYSISGLSYGYEVGDSQPGAFAKTMASIFNPADLLYNTFSKKGRQMRKLRKMKEDDEIRNLLQEKFNRETLVALLQISRVDIDEILRKCNYSGQFIKTANDLQILDAISGCYEEYKVLNRD</sequence>
<dbReference type="RefSeq" id="WP_308864630.1">
    <property type="nucleotide sequence ID" value="NZ_JAVHUL010000023.1"/>
</dbReference>
<evidence type="ECO:0000313" key="3">
    <source>
        <dbReference type="Proteomes" id="UP001230915"/>
    </source>
</evidence>
<dbReference type="SUPFAM" id="SSF49464">
    <property type="entry name" value="Carboxypeptidase regulatory domain-like"/>
    <property type="match status" value="1"/>
</dbReference>
<accession>A0ABU1A285</accession>
<evidence type="ECO:0000256" key="1">
    <source>
        <dbReference type="SAM" id="SignalP"/>
    </source>
</evidence>
<gene>
    <name evidence="2" type="ORF">RBU60_09385</name>
</gene>